<dbReference type="SUPFAM" id="SSF55931">
    <property type="entry name" value="Glutamine synthetase/guanido kinase"/>
    <property type="match status" value="1"/>
</dbReference>
<dbReference type="Pfam" id="PF03951">
    <property type="entry name" value="Gln-synt_N"/>
    <property type="match status" value="1"/>
</dbReference>
<dbReference type="EMBL" id="CP001275">
    <property type="protein sequence ID" value="ACM05530.1"/>
    <property type="molecule type" value="Genomic_DNA"/>
</dbReference>
<dbReference type="SMART" id="SM01230">
    <property type="entry name" value="Gln-synt_C"/>
    <property type="match status" value="1"/>
</dbReference>
<evidence type="ECO:0000256" key="10">
    <source>
        <dbReference type="ARBA" id="ARBA00022842"/>
    </source>
</evidence>
<sequence>MQGHEGHDAATRWAGVQWRRRRIGSDGRVREGGFALVVDTSVIGRRAAAPSPEEVLRRAEELKIEFVSLQFTDIMGIVKNVQIPIDVFPHVIEQGQWFDGSSIEGFARIAESDMYLMPDLSTFSPIPWDPQTARVICWVYNPNGELFPGDPRVVLLRQLERAAKLGLVYNTGPELEFFLFRKENGKIMPLPHDQGSYFDLTTDLAAEVRKDMIRALQAFGIKVEAGHHEVAIGQHEIDFEYSDALTTADNAITFKYTLKAIAQQHDLHATFMPKPIAGINGSGMHTHQSLASLETGANLFVDVEDPYGLSDLAKHFIAGQLAHARGMCAVLAPLVNSYKRLVPGYEAPVYISWARQNRSALIRVPAVRHGRLQATRIELRCPDPSANPYLAYAVMLAAGLDGIERKLPLPEPVEENVYHFTDEDLKRRNIQTLPATLGEAMAELEKDEVIREALGEHVFERLLEAQKRDWDAFRQYVTQWELDRYLEIY</sequence>
<evidence type="ECO:0000256" key="6">
    <source>
        <dbReference type="ARBA" id="ARBA00022598"/>
    </source>
</evidence>
<dbReference type="Proteomes" id="UP000000447">
    <property type="component" value="Chromosome"/>
</dbReference>
<evidence type="ECO:0000256" key="7">
    <source>
        <dbReference type="ARBA" id="ARBA00022723"/>
    </source>
</evidence>
<keyword evidence="7 14" id="KW-0479">Metal-binding</keyword>
<comment type="cofactor">
    <cofactor evidence="14">
        <name>Mg(2+)</name>
        <dbReference type="ChEBI" id="CHEBI:18420"/>
    </cofactor>
    <text evidence="14">Binds 2 Mg(2+) ions per subunit.</text>
</comment>
<dbReference type="KEGG" id="tro:trd_1557"/>
<feature type="binding site" evidence="12">
    <location>
        <position position="346"/>
    </location>
    <ligand>
        <name>L-glutamate</name>
        <dbReference type="ChEBI" id="CHEBI:29985"/>
    </ligand>
</feature>
<evidence type="ECO:0000256" key="3">
    <source>
        <dbReference type="ARBA" id="ARBA00012937"/>
    </source>
</evidence>
<reference evidence="21 22" key="1">
    <citation type="journal article" date="2009" name="PLoS ONE">
        <title>Complete genome sequence of the aerobic CO-oxidizing thermophile Thermomicrobium roseum.</title>
        <authorList>
            <person name="Wu D."/>
            <person name="Raymond J."/>
            <person name="Wu M."/>
            <person name="Chatterji S."/>
            <person name="Ren Q."/>
            <person name="Graham J.E."/>
            <person name="Bryant D.A."/>
            <person name="Robb F."/>
            <person name="Colman A."/>
            <person name="Tallon L.J."/>
            <person name="Badger J.H."/>
            <person name="Madupu R."/>
            <person name="Ward N.L."/>
            <person name="Eisen J.A."/>
        </authorList>
    </citation>
    <scope>NUCLEOTIDE SEQUENCE [LARGE SCALE GENOMIC DNA]</scope>
    <source>
        <strain evidence="22">ATCC 27502 / DSM 5159 / P-2</strain>
    </source>
</reference>
<organism evidence="21 22">
    <name type="scientific">Thermomicrobium roseum (strain ATCC 27502 / DSM 5159 / P-2)</name>
    <dbReference type="NCBI Taxonomy" id="309801"/>
    <lineage>
        <taxon>Bacteria</taxon>
        <taxon>Pseudomonadati</taxon>
        <taxon>Thermomicrobiota</taxon>
        <taxon>Thermomicrobia</taxon>
        <taxon>Thermomicrobiales</taxon>
        <taxon>Thermomicrobiaceae</taxon>
        <taxon>Thermomicrobium</taxon>
    </lineage>
</organism>
<dbReference type="OrthoDB" id="9807095at2"/>
<dbReference type="InterPro" id="IPR027302">
    <property type="entry name" value="Gln_synth_N_conserv_site"/>
</dbReference>
<evidence type="ECO:0000256" key="2">
    <source>
        <dbReference type="ARBA" id="ARBA00009897"/>
    </source>
</evidence>
<dbReference type="PROSITE" id="PS51986">
    <property type="entry name" value="GS_BETA_GRASP"/>
    <property type="match status" value="1"/>
</dbReference>
<dbReference type="PANTHER" id="PTHR43785:SF12">
    <property type="entry name" value="TYPE-1 GLUTAMINE SYNTHETASE 2"/>
    <property type="match status" value="1"/>
</dbReference>
<evidence type="ECO:0000256" key="17">
    <source>
        <dbReference type="RuleBase" id="RU000384"/>
    </source>
</evidence>
<feature type="binding site" evidence="13">
    <location>
        <begin position="287"/>
        <end position="289"/>
    </location>
    <ligand>
        <name>ATP</name>
        <dbReference type="ChEBI" id="CHEBI:30616"/>
    </ligand>
</feature>
<comment type="catalytic activity">
    <reaction evidence="11 18">
        <text>L-glutamate + NH4(+) + ATP = L-glutamine + ADP + phosphate + H(+)</text>
        <dbReference type="Rhea" id="RHEA:16169"/>
        <dbReference type="ChEBI" id="CHEBI:15378"/>
        <dbReference type="ChEBI" id="CHEBI:28938"/>
        <dbReference type="ChEBI" id="CHEBI:29985"/>
        <dbReference type="ChEBI" id="CHEBI:30616"/>
        <dbReference type="ChEBI" id="CHEBI:43474"/>
        <dbReference type="ChEBI" id="CHEBI:58359"/>
        <dbReference type="ChEBI" id="CHEBI:456216"/>
        <dbReference type="EC" id="6.3.1.2"/>
    </reaction>
</comment>
<feature type="binding site" evidence="14">
    <location>
        <position position="229"/>
    </location>
    <ligand>
        <name>Mg(2+)</name>
        <dbReference type="ChEBI" id="CHEBI:18420"/>
        <label>1</label>
    </ligand>
</feature>
<feature type="domain" description="GS catalytic" evidence="20">
    <location>
        <begin position="151"/>
        <end position="489"/>
    </location>
</feature>
<dbReference type="PROSITE" id="PS51987">
    <property type="entry name" value="GS_CATALYTIC"/>
    <property type="match status" value="1"/>
</dbReference>
<proteinExistence type="inferred from homology"/>
<feature type="binding site" evidence="12">
    <location>
        <position position="358"/>
    </location>
    <ligand>
        <name>L-glutamate</name>
        <dbReference type="ChEBI" id="CHEBI:29985"/>
    </ligand>
</feature>
<feature type="binding site" evidence="14">
    <location>
        <position position="236"/>
    </location>
    <ligand>
        <name>Mg(2+)</name>
        <dbReference type="ChEBI" id="CHEBI:18420"/>
        <label>1</label>
    </ligand>
</feature>
<dbReference type="RefSeq" id="WP_015922502.1">
    <property type="nucleotide sequence ID" value="NC_011959.1"/>
</dbReference>
<evidence type="ECO:0000256" key="1">
    <source>
        <dbReference type="ARBA" id="ARBA00004496"/>
    </source>
</evidence>
<evidence type="ECO:0000259" key="19">
    <source>
        <dbReference type="PROSITE" id="PS51986"/>
    </source>
</evidence>
<keyword evidence="8 13" id="KW-0547">Nucleotide-binding</keyword>
<dbReference type="PROSITE" id="PS00181">
    <property type="entry name" value="GLNA_ATP"/>
    <property type="match status" value="1"/>
</dbReference>
<feature type="binding site" evidence="14">
    <location>
        <position position="176"/>
    </location>
    <ligand>
        <name>Mg(2+)</name>
        <dbReference type="ChEBI" id="CHEBI:18420"/>
        <label>1</label>
    </ligand>
</feature>
<evidence type="ECO:0000313" key="22">
    <source>
        <dbReference type="Proteomes" id="UP000000447"/>
    </source>
</evidence>
<evidence type="ECO:0000256" key="4">
    <source>
        <dbReference type="ARBA" id="ARBA00021364"/>
    </source>
</evidence>
<dbReference type="Gene3D" id="3.10.20.70">
    <property type="entry name" value="Glutamine synthetase, N-terminal domain"/>
    <property type="match status" value="1"/>
</dbReference>
<feature type="binding site" evidence="12">
    <location>
        <position position="380"/>
    </location>
    <ligand>
        <name>L-glutamate</name>
        <dbReference type="ChEBI" id="CHEBI:29985"/>
    </ligand>
</feature>
<feature type="binding site" evidence="13">
    <location>
        <begin position="239"/>
        <end position="241"/>
    </location>
    <ligand>
        <name>ATP</name>
        <dbReference type="ChEBI" id="CHEBI:30616"/>
    </ligand>
</feature>
<evidence type="ECO:0000256" key="14">
    <source>
        <dbReference type="PIRSR" id="PIRSR604809-3"/>
    </source>
</evidence>
<dbReference type="GO" id="GO:0005737">
    <property type="term" value="C:cytoplasm"/>
    <property type="evidence" value="ECO:0007669"/>
    <property type="project" value="UniProtKB-SubCell"/>
</dbReference>
<evidence type="ECO:0000256" key="12">
    <source>
        <dbReference type="PIRSR" id="PIRSR604809-1"/>
    </source>
</evidence>
<dbReference type="GO" id="GO:0005524">
    <property type="term" value="F:ATP binding"/>
    <property type="evidence" value="ECO:0007669"/>
    <property type="project" value="UniProtKB-KW"/>
</dbReference>
<feature type="binding site" evidence="14">
    <location>
        <position position="285"/>
    </location>
    <ligand>
        <name>Mg(2+)</name>
        <dbReference type="ChEBI" id="CHEBI:18420"/>
        <label>1</label>
    </ligand>
</feature>
<dbReference type="Gene3D" id="3.30.590.10">
    <property type="entry name" value="Glutamine synthetase/guanido kinase, catalytic domain"/>
    <property type="match status" value="1"/>
</dbReference>
<dbReference type="EC" id="6.3.1.2" evidence="3 18"/>
<feature type="modified residue" description="O-AMP-tyrosine" evidence="15">
    <location>
        <position position="418"/>
    </location>
</feature>
<dbReference type="PANTHER" id="PTHR43785">
    <property type="entry name" value="GAMMA-GLUTAMYLPUTRESCINE SYNTHETASE"/>
    <property type="match status" value="1"/>
</dbReference>
<evidence type="ECO:0000256" key="8">
    <source>
        <dbReference type="ARBA" id="ARBA00022741"/>
    </source>
</evidence>
<feature type="binding site" evidence="14">
    <location>
        <position position="378"/>
    </location>
    <ligand>
        <name>Mg(2+)</name>
        <dbReference type="ChEBI" id="CHEBI:18420"/>
        <label>1</label>
    </ligand>
</feature>
<dbReference type="Pfam" id="PF00120">
    <property type="entry name" value="Gln-synt_C"/>
    <property type="match status" value="1"/>
</dbReference>
<evidence type="ECO:0000256" key="11">
    <source>
        <dbReference type="ARBA" id="ARBA00049436"/>
    </source>
</evidence>
<comment type="subcellular location">
    <subcellularLocation>
        <location evidence="1">Cytoplasm</location>
    </subcellularLocation>
</comment>
<dbReference type="eggNOG" id="COG0174">
    <property type="taxonomic scope" value="Bacteria"/>
</dbReference>
<dbReference type="GO" id="GO:0006542">
    <property type="term" value="P:glutamine biosynthetic process"/>
    <property type="evidence" value="ECO:0007669"/>
    <property type="project" value="InterPro"/>
</dbReference>
<protein>
    <recommendedName>
        <fullName evidence="4 18">Glutamine synthetase</fullName>
        <ecNumber evidence="3 18">6.3.1.2</ecNumber>
    </recommendedName>
</protein>
<accession>B9L064</accession>
<dbReference type="SUPFAM" id="SSF54368">
    <property type="entry name" value="Glutamine synthetase, N-terminal domain"/>
    <property type="match status" value="1"/>
</dbReference>
<evidence type="ECO:0000259" key="20">
    <source>
        <dbReference type="PROSITE" id="PS51987"/>
    </source>
</evidence>
<feature type="domain" description="GS beta-grasp" evidence="19">
    <location>
        <begin position="62"/>
        <end position="144"/>
    </location>
</feature>
<name>B9L064_THERP</name>
<dbReference type="NCBIfam" id="TIGR00653">
    <property type="entry name" value="GlnA"/>
    <property type="match status" value="1"/>
</dbReference>
<keyword evidence="22" id="KW-1185">Reference proteome</keyword>
<dbReference type="InterPro" id="IPR014746">
    <property type="entry name" value="Gln_synth/guanido_kin_cat_dom"/>
</dbReference>
<feature type="binding site" evidence="12">
    <location>
        <begin position="280"/>
        <end position="281"/>
    </location>
    <ligand>
        <name>L-glutamate</name>
        <dbReference type="ChEBI" id="CHEBI:29985"/>
    </ligand>
</feature>
<dbReference type="InterPro" id="IPR008146">
    <property type="entry name" value="Gln_synth_cat_dom"/>
</dbReference>
<evidence type="ECO:0000256" key="5">
    <source>
        <dbReference type="ARBA" id="ARBA00022490"/>
    </source>
</evidence>
<dbReference type="InterPro" id="IPR036651">
    <property type="entry name" value="Gln_synt_N_sf"/>
</dbReference>
<dbReference type="InterPro" id="IPR008147">
    <property type="entry name" value="Gln_synt_N"/>
</dbReference>
<dbReference type="FunFam" id="3.30.590.10:FF:000003">
    <property type="entry name" value="Glutamine synthetase 2"/>
    <property type="match status" value="1"/>
</dbReference>
<gene>
    <name evidence="21" type="primary">glnA</name>
    <name evidence="21" type="ordered locus">trd_1557</name>
</gene>
<dbReference type="PROSITE" id="PS00180">
    <property type="entry name" value="GLNA_1"/>
    <property type="match status" value="1"/>
</dbReference>
<keyword evidence="15" id="KW-0597">Phosphoprotein</keyword>
<feature type="binding site" evidence="13">
    <location>
        <position position="224"/>
    </location>
    <ligand>
        <name>ATP</name>
        <dbReference type="ChEBI" id="CHEBI:30616"/>
    </ligand>
</feature>
<evidence type="ECO:0000256" key="16">
    <source>
        <dbReference type="PROSITE-ProRule" id="PRU01330"/>
    </source>
</evidence>
<evidence type="ECO:0000256" key="13">
    <source>
        <dbReference type="PIRSR" id="PIRSR604809-2"/>
    </source>
</evidence>
<dbReference type="InterPro" id="IPR027303">
    <property type="entry name" value="Gln_synth_gly_rich_site"/>
</dbReference>
<dbReference type="AlphaFoldDB" id="B9L064"/>
<evidence type="ECO:0000256" key="9">
    <source>
        <dbReference type="ARBA" id="ARBA00022840"/>
    </source>
</evidence>
<keyword evidence="9 13" id="KW-0067">ATP-binding</keyword>
<comment type="similarity">
    <text evidence="2 16 17">Belongs to the glutamine synthetase family.</text>
</comment>
<evidence type="ECO:0000313" key="21">
    <source>
        <dbReference type="EMBL" id="ACM05530.1"/>
    </source>
</evidence>
<dbReference type="STRING" id="309801.trd_1557"/>
<evidence type="ECO:0000256" key="15">
    <source>
        <dbReference type="PIRSR" id="PIRSR604809-50"/>
    </source>
</evidence>
<keyword evidence="6 18" id="KW-0436">Ligase</keyword>
<feature type="binding site" evidence="13">
    <location>
        <position position="358"/>
    </location>
    <ligand>
        <name>ATP</name>
        <dbReference type="ChEBI" id="CHEBI:30616"/>
    </ligand>
</feature>
<dbReference type="HOGENOM" id="CLU_017290_1_3_0"/>
<evidence type="ECO:0000256" key="18">
    <source>
        <dbReference type="RuleBase" id="RU004356"/>
    </source>
</evidence>
<dbReference type="GO" id="GO:0004356">
    <property type="term" value="F:glutamine synthetase activity"/>
    <property type="evidence" value="ECO:0007669"/>
    <property type="project" value="UniProtKB-EC"/>
</dbReference>
<feature type="binding site" evidence="12">
    <location>
        <position position="340"/>
    </location>
    <ligand>
        <name>L-glutamate</name>
        <dbReference type="ChEBI" id="CHEBI:29985"/>
    </ligand>
</feature>
<dbReference type="InterPro" id="IPR004809">
    <property type="entry name" value="Gln_synth_I"/>
</dbReference>
<dbReference type="GO" id="GO:0046872">
    <property type="term" value="F:metal ion binding"/>
    <property type="evidence" value="ECO:0007669"/>
    <property type="project" value="UniProtKB-KW"/>
</dbReference>
<keyword evidence="10 14" id="KW-0460">Magnesium</keyword>
<feature type="binding site" evidence="14">
    <location>
        <position position="174"/>
    </location>
    <ligand>
        <name>Mg(2+)</name>
        <dbReference type="ChEBI" id="CHEBI:18420"/>
        <label>1</label>
    </ligand>
</feature>
<keyword evidence="5" id="KW-0963">Cytoplasm</keyword>